<evidence type="ECO:0000313" key="3">
    <source>
        <dbReference type="EMBL" id="KAK8764963.1"/>
    </source>
</evidence>
<evidence type="ECO:0000313" key="4">
    <source>
        <dbReference type="Proteomes" id="UP001321473"/>
    </source>
</evidence>
<feature type="non-terminal residue" evidence="3">
    <location>
        <position position="172"/>
    </location>
</feature>
<gene>
    <name evidence="3" type="ORF">V5799_032426</name>
</gene>
<evidence type="ECO:0000256" key="1">
    <source>
        <dbReference type="SAM" id="Coils"/>
    </source>
</evidence>
<proteinExistence type="predicted"/>
<feature type="compositionally biased region" description="Polar residues" evidence="2">
    <location>
        <begin position="100"/>
        <end position="109"/>
    </location>
</feature>
<organism evidence="3 4">
    <name type="scientific">Amblyomma americanum</name>
    <name type="common">Lone star tick</name>
    <dbReference type="NCBI Taxonomy" id="6943"/>
    <lineage>
        <taxon>Eukaryota</taxon>
        <taxon>Metazoa</taxon>
        <taxon>Ecdysozoa</taxon>
        <taxon>Arthropoda</taxon>
        <taxon>Chelicerata</taxon>
        <taxon>Arachnida</taxon>
        <taxon>Acari</taxon>
        <taxon>Parasitiformes</taxon>
        <taxon>Ixodida</taxon>
        <taxon>Ixodoidea</taxon>
        <taxon>Ixodidae</taxon>
        <taxon>Amblyomminae</taxon>
        <taxon>Amblyomma</taxon>
    </lineage>
</organism>
<evidence type="ECO:0000256" key="2">
    <source>
        <dbReference type="SAM" id="MobiDB-lite"/>
    </source>
</evidence>
<keyword evidence="1" id="KW-0175">Coiled coil</keyword>
<accession>A0AAQ4DR73</accession>
<dbReference type="EMBL" id="JARKHS020027883">
    <property type="protein sequence ID" value="KAK8764963.1"/>
    <property type="molecule type" value="Genomic_DNA"/>
</dbReference>
<protein>
    <submittedName>
        <fullName evidence="3">Uncharacterized protein</fullName>
    </submittedName>
</protein>
<keyword evidence="4" id="KW-1185">Reference proteome</keyword>
<feature type="compositionally biased region" description="Polar residues" evidence="2">
    <location>
        <begin position="41"/>
        <end position="50"/>
    </location>
</feature>
<dbReference type="AlphaFoldDB" id="A0AAQ4DR73"/>
<dbReference type="Proteomes" id="UP001321473">
    <property type="component" value="Unassembled WGS sequence"/>
</dbReference>
<sequence>MASLYREKKLRADKKQRCVRALGTPAAVSADFSESAVKFTATSESCSPSEVHQEVPYTPHEPSSVNAPSEVHQEVPYTPHEPSSVNAPSEVHQEVPCTPHEQSSVNASQQALLERISDLERAQKDANRKLQIAKRRYLKCEAEKEQLQKKIKHLFNDDQMSSMERLSSNSSR</sequence>
<reference evidence="3 4" key="1">
    <citation type="journal article" date="2023" name="Arcadia Sci">
        <title>De novo assembly of a long-read Amblyomma americanum tick genome.</title>
        <authorList>
            <person name="Chou S."/>
            <person name="Poskanzer K.E."/>
            <person name="Rollins M."/>
            <person name="Thuy-Boun P.S."/>
        </authorList>
    </citation>
    <scope>NUCLEOTIDE SEQUENCE [LARGE SCALE GENOMIC DNA]</scope>
    <source>
        <strain evidence="3">F_SG_1</strain>
        <tissue evidence="3">Salivary glands</tissue>
    </source>
</reference>
<feature type="region of interest" description="Disordered" evidence="2">
    <location>
        <begin position="41"/>
        <end position="109"/>
    </location>
</feature>
<name>A0AAQ4DR73_AMBAM</name>
<feature type="coiled-coil region" evidence="1">
    <location>
        <begin position="109"/>
        <end position="157"/>
    </location>
</feature>
<comment type="caution">
    <text evidence="3">The sequence shown here is derived from an EMBL/GenBank/DDBJ whole genome shotgun (WGS) entry which is preliminary data.</text>
</comment>